<protein>
    <submittedName>
        <fullName evidence="3">Uncharacterized protein</fullName>
    </submittedName>
</protein>
<dbReference type="EMBL" id="JAEPRD010000061">
    <property type="protein sequence ID" value="KAG2202416.1"/>
    <property type="molecule type" value="Genomic_DNA"/>
</dbReference>
<evidence type="ECO:0000256" key="1">
    <source>
        <dbReference type="SAM" id="Coils"/>
    </source>
</evidence>
<feature type="coiled-coil region" evidence="1">
    <location>
        <begin position="103"/>
        <end position="130"/>
    </location>
</feature>
<evidence type="ECO:0000256" key="2">
    <source>
        <dbReference type="SAM" id="MobiDB-lite"/>
    </source>
</evidence>
<dbReference type="AlphaFoldDB" id="A0A8H7UXL3"/>
<keyword evidence="1" id="KW-0175">Coiled coil</keyword>
<sequence length="453" mass="51632">MSLVQCIQDQASYYKQLSAELRKEAHLDNELLLLKTELDRLVEEIRIKKSEVASLEDYSKKEFQDVRKMKHLSFRSAAATLSGKKKELVAKEEAKYHLAFENEQRARRDLDVLETKYETTKSKEQELSQQKSHFEEIRYQYDTLLEQIFTLDDPMFPLEPRLKAELANYKEQRLLANRDRGRFIEAEKALGTCLVDTKKVIRLLDTVVNYVPFEIFGGPIIDEEQIAYLDAAKRRVWEIQRLLNIARTVLPEIPYPQTLDVVTNNPLLQMQITLTYVDISWKAKTTQCFGMLATAYRNIQNSLTWVKQYLQYATTALGRLNEALDSTKVALDNERRRIIEAVLASSDGANLPSFTTTYHGSSEPPPPVYEAPADNNSDLHENQQNHLPNIPNNLTPAASISDFPLGNDSPVMPAAQHLSVSDSTVPPHPITPVFGNTNMSPSYVSTNVNNPFR</sequence>
<gene>
    <name evidence="3" type="ORF">INT47_008887</name>
</gene>
<evidence type="ECO:0000313" key="4">
    <source>
        <dbReference type="Proteomes" id="UP000603453"/>
    </source>
</evidence>
<dbReference type="OrthoDB" id="2562743at2759"/>
<organism evidence="3 4">
    <name type="scientific">Mucor saturninus</name>
    <dbReference type="NCBI Taxonomy" id="64648"/>
    <lineage>
        <taxon>Eukaryota</taxon>
        <taxon>Fungi</taxon>
        <taxon>Fungi incertae sedis</taxon>
        <taxon>Mucoromycota</taxon>
        <taxon>Mucoromycotina</taxon>
        <taxon>Mucoromycetes</taxon>
        <taxon>Mucorales</taxon>
        <taxon>Mucorineae</taxon>
        <taxon>Mucoraceae</taxon>
        <taxon>Mucor</taxon>
    </lineage>
</organism>
<proteinExistence type="predicted"/>
<accession>A0A8H7UXL3</accession>
<name>A0A8H7UXL3_9FUNG</name>
<feature type="coiled-coil region" evidence="1">
    <location>
        <begin position="24"/>
        <end position="58"/>
    </location>
</feature>
<dbReference type="PANTHER" id="PTHR21974">
    <property type="entry name" value="RE15880P"/>
    <property type="match status" value="1"/>
</dbReference>
<dbReference type="PANTHER" id="PTHR21974:SF2">
    <property type="entry name" value="RE15880P"/>
    <property type="match status" value="1"/>
</dbReference>
<dbReference type="Proteomes" id="UP000603453">
    <property type="component" value="Unassembled WGS sequence"/>
</dbReference>
<reference evidence="3" key="1">
    <citation type="submission" date="2020-12" db="EMBL/GenBank/DDBJ databases">
        <title>Metabolic potential, ecology and presence of endohyphal bacteria is reflected in genomic diversity of Mucoromycotina.</title>
        <authorList>
            <person name="Muszewska A."/>
            <person name="Okrasinska A."/>
            <person name="Steczkiewicz K."/>
            <person name="Drgas O."/>
            <person name="Orlowska M."/>
            <person name="Perlinska-Lenart U."/>
            <person name="Aleksandrzak-Piekarczyk T."/>
            <person name="Szatraj K."/>
            <person name="Zielenkiewicz U."/>
            <person name="Pilsyk S."/>
            <person name="Malc E."/>
            <person name="Mieczkowski P."/>
            <person name="Kruszewska J.S."/>
            <person name="Biernat P."/>
            <person name="Pawlowska J."/>
        </authorList>
    </citation>
    <scope>NUCLEOTIDE SEQUENCE</scope>
    <source>
        <strain evidence="3">WA0000017839</strain>
    </source>
</reference>
<feature type="compositionally biased region" description="Polar residues" evidence="2">
    <location>
        <begin position="384"/>
        <end position="393"/>
    </location>
</feature>
<comment type="caution">
    <text evidence="3">The sequence shown here is derived from an EMBL/GenBank/DDBJ whole genome shotgun (WGS) entry which is preliminary data.</text>
</comment>
<keyword evidence="4" id="KW-1185">Reference proteome</keyword>
<evidence type="ECO:0000313" key="3">
    <source>
        <dbReference type="EMBL" id="KAG2202416.1"/>
    </source>
</evidence>
<feature type="region of interest" description="Disordered" evidence="2">
    <location>
        <begin position="372"/>
        <end position="393"/>
    </location>
</feature>